<gene>
    <name evidence="2" type="ORF">NDU88_007209</name>
</gene>
<evidence type="ECO:0000313" key="2">
    <source>
        <dbReference type="EMBL" id="KAJ1190471.1"/>
    </source>
</evidence>
<dbReference type="EMBL" id="JANPWB010000005">
    <property type="protein sequence ID" value="KAJ1190471.1"/>
    <property type="molecule type" value="Genomic_DNA"/>
</dbReference>
<name>A0AAV7UP86_PLEWA</name>
<dbReference type="Proteomes" id="UP001066276">
    <property type="component" value="Chromosome 3_1"/>
</dbReference>
<keyword evidence="3" id="KW-1185">Reference proteome</keyword>
<feature type="region of interest" description="Disordered" evidence="1">
    <location>
        <begin position="61"/>
        <end position="93"/>
    </location>
</feature>
<proteinExistence type="predicted"/>
<evidence type="ECO:0000256" key="1">
    <source>
        <dbReference type="SAM" id="MobiDB-lite"/>
    </source>
</evidence>
<accession>A0AAV7UP86</accession>
<protein>
    <submittedName>
        <fullName evidence="2">Uncharacterized protein</fullName>
    </submittedName>
</protein>
<organism evidence="2 3">
    <name type="scientific">Pleurodeles waltl</name>
    <name type="common">Iberian ribbed newt</name>
    <dbReference type="NCBI Taxonomy" id="8319"/>
    <lineage>
        <taxon>Eukaryota</taxon>
        <taxon>Metazoa</taxon>
        <taxon>Chordata</taxon>
        <taxon>Craniata</taxon>
        <taxon>Vertebrata</taxon>
        <taxon>Euteleostomi</taxon>
        <taxon>Amphibia</taxon>
        <taxon>Batrachia</taxon>
        <taxon>Caudata</taxon>
        <taxon>Salamandroidea</taxon>
        <taxon>Salamandridae</taxon>
        <taxon>Pleurodelinae</taxon>
        <taxon>Pleurodeles</taxon>
    </lineage>
</organism>
<evidence type="ECO:0000313" key="3">
    <source>
        <dbReference type="Proteomes" id="UP001066276"/>
    </source>
</evidence>
<sequence length="139" mass="15361">MRAAPDAYICSSYLPSSITRGSGGISGFIRSSLGDFGHNGRGFLISTFAIFLPPRGRQWRMAPKAARGSRSKPGPQERRPLDPQPLVRGGSPRTAALETPAAVIMCLRAGSQLLGTLRLWGRRTRQRMAQSRLEKRRKW</sequence>
<comment type="caution">
    <text evidence="2">The sequence shown here is derived from an EMBL/GenBank/DDBJ whole genome shotgun (WGS) entry which is preliminary data.</text>
</comment>
<dbReference type="AlphaFoldDB" id="A0AAV7UP86"/>
<reference evidence="2" key="1">
    <citation type="journal article" date="2022" name="bioRxiv">
        <title>Sequencing and chromosome-scale assembly of the giantPleurodeles waltlgenome.</title>
        <authorList>
            <person name="Brown T."/>
            <person name="Elewa A."/>
            <person name="Iarovenko S."/>
            <person name="Subramanian E."/>
            <person name="Araus A.J."/>
            <person name="Petzold A."/>
            <person name="Susuki M."/>
            <person name="Suzuki K.-i.T."/>
            <person name="Hayashi T."/>
            <person name="Toyoda A."/>
            <person name="Oliveira C."/>
            <person name="Osipova E."/>
            <person name="Leigh N.D."/>
            <person name="Simon A."/>
            <person name="Yun M.H."/>
        </authorList>
    </citation>
    <scope>NUCLEOTIDE SEQUENCE</scope>
    <source>
        <strain evidence="2">20211129_DDA</strain>
        <tissue evidence="2">Liver</tissue>
    </source>
</reference>